<accession>A0A2N3WGC1</accession>
<evidence type="ECO:0000256" key="1">
    <source>
        <dbReference type="SAM" id="Phobius"/>
    </source>
</evidence>
<dbReference type="Proteomes" id="UP000233750">
    <property type="component" value="Unassembled WGS sequence"/>
</dbReference>
<organism evidence="2 3">
    <name type="scientific">Amycolatopsis echigonensis</name>
    <dbReference type="NCBI Taxonomy" id="2576905"/>
    <lineage>
        <taxon>Bacteria</taxon>
        <taxon>Bacillati</taxon>
        <taxon>Actinomycetota</taxon>
        <taxon>Actinomycetes</taxon>
        <taxon>Pseudonocardiales</taxon>
        <taxon>Pseudonocardiaceae</taxon>
        <taxon>Amycolatopsis</taxon>
    </lineage>
</organism>
<keyword evidence="1" id="KW-0812">Transmembrane</keyword>
<protein>
    <submittedName>
        <fullName evidence="2">Uncharacterized protein</fullName>
    </submittedName>
</protein>
<name>A0A2N3WGC1_9PSEU</name>
<feature type="transmembrane region" description="Helical" evidence="1">
    <location>
        <begin position="49"/>
        <end position="71"/>
    </location>
</feature>
<dbReference type="EMBL" id="PJMY01000003">
    <property type="protein sequence ID" value="PKV92925.1"/>
    <property type="molecule type" value="Genomic_DNA"/>
</dbReference>
<evidence type="ECO:0000313" key="3">
    <source>
        <dbReference type="Proteomes" id="UP000233750"/>
    </source>
</evidence>
<keyword evidence="3" id="KW-1185">Reference proteome</keyword>
<keyword evidence="1" id="KW-0472">Membrane</keyword>
<dbReference type="AlphaFoldDB" id="A0A2N3WGC1"/>
<gene>
    <name evidence="2" type="ORF">ATK30_3757</name>
</gene>
<evidence type="ECO:0000313" key="2">
    <source>
        <dbReference type="EMBL" id="PKV92925.1"/>
    </source>
</evidence>
<proteinExistence type="predicted"/>
<reference evidence="2 3" key="1">
    <citation type="submission" date="2017-12" db="EMBL/GenBank/DDBJ databases">
        <title>Sequencing the genomes of 1000 Actinobacteria strains.</title>
        <authorList>
            <person name="Klenk H.-P."/>
        </authorList>
    </citation>
    <scope>NUCLEOTIDE SEQUENCE [LARGE SCALE GENOMIC DNA]</scope>
    <source>
        <strain evidence="2 3">DSM 45165</strain>
    </source>
</reference>
<comment type="caution">
    <text evidence="2">The sequence shown here is derived from an EMBL/GenBank/DDBJ whole genome shotgun (WGS) entry which is preliminary data.</text>
</comment>
<keyword evidence="1" id="KW-1133">Transmembrane helix</keyword>
<sequence>MNQERESIRGWATALWGEPAGVVAFQRKRFKLTLPNRQDIGTWSIGKKILYVLAFPIFIPYAIILYVLNFWEIYPKWPTRTGTLTVRGTLPYGPAIDFVDLMKKAPKKSWVVFSRSHVVFVQDGLDQGAPVPFWQSGPELNVELTPGAEEGALRIYWPEHGQAVLKLSEEEEALVRSFAQSYGEGWSRFR</sequence>